<dbReference type="EMBL" id="BARV01022372">
    <property type="protein sequence ID" value="GAI19649.1"/>
    <property type="molecule type" value="Genomic_DNA"/>
</dbReference>
<name>X1NLT1_9ZZZZ</name>
<evidence type="ECO:0000313" key="1">
    <source>
        <dbReference type="EMBL" id="GAI19649.1"/>
    </source>
</evidence>
<proteinExistence type="predicted"/>
<accession>X1NLT1</accession>
<gene>
    <name evidence="1" type="ORF">S06H3_36903</name>
</gene>
<reference evidence="1" key="1">
    <citation type="journal article" date="2014" name="Front. Microbiol.">
        <title>High frequency of phylogenetically diverse reductive dehalogenase-homologous genes in deep subseafloor sedimentary metagenomes.</title>
        <authorList>
            <person name="Kawai M."/>
            <person name="Futagami T."/>
            <person name="Toyoda A."/>
            <person name="Takaki Y."/>
            <person name="Nishi S."/>
            <person name="Hori S."/>
            <person name="Arai W."/>
            <person name="Tsubouchi T."/>
            <person name="Morono Y."/>
            <person name="Uchiyama I."/>
            <person name="Ito T."/>
            <person name="Fujiyama A."/>
            <person name="Inagaki F."/>
            <person name="Takami H."/>
        </authorList>
    </citation>
    <scope>NUCLEOTIDE SEQUENCE</scope>
    <source>
        <strain evidence="1">Expedition CK06-06</strain>
    </source>
</reference>
<organism evidence="1">
    <name type="scientific">marine sediment metagenome</name>
    <dbReference type="NCBI Taxonomy" id="412755"/>
    <lineage>
        <taxon>unclassified sequences</taxon>
        <taxon>metagenomes</taxon>
        <taxon>ecological metagenomes</taxon>
    </lineage>
</organism>
<sequence length="53" mass="6165">RIVRIKNTLKLDEIYISETLTEELTGRNDIEVIGKLEKMRFDAEGNLNAEKPF</sequence>
<protein>
    <submittedName>
        <fullName evidence="1">Uncharacterized protein</fullName>
    </submittedName>
</protein>
<dbReference type="AlphaFoldDB" id="X1NLT1"/>
<comment type="caution">
    <text evidence="1">The sequence shown here is derived from an EMBL/GenBank/DDBJ whole genome shotgun (WGS) entry which is preliminary data.</text>
</comment>
<feature type="non-terminal residue" evidence="1">
    <location>
        <position position="1"/>
    </location>
</feature>